<dbReference type="SUPFAM" id="SSF52743">
    <property type="entry name" value="Subtilisin-like"/>
    <property type="match status" value="1"/>
</dbReference>
<accession>A0A9W9KRW2</accession>
<sequence length="237" mass="25792">MVSDPHGTQMTSLVEKVNPHCRLYIARVGKGRNDIKGHHAAKAIAWALKQEVDVISMSWTTTKEHEGLKNAVRQAANPANPANGRATLMFCSTADEGAFSGTIYPAHYKDHVIRVSGTDDWGYQTSQSKGDSPADVLIPGEKAQAGGPGYIGNIQDTVSGSSVATALAVGLASLALQLLRARNGNNSRMNEFYTKLGMMKVFNKMREEENSVLKLNKLFSIAENPNMALWDIEKFLD</sequence>
<gene>
    <name evidence="4" type="ORF">N7456_000062</name>
</gene>
<name>A0A9W9KRW2_9EURO</name>
<dbReference type="GO" id="GO:0004252">
    <property type="term" value="F:serine-type endopeptidase activity"/>
    <property type="evidence" value="ECO:0007669"/>
    <property type="project" value="InterPro"/>
</dbReference>
<evidence type="ECO:0000256" key="2">
    <source>
        <dbReference type="ARBA" id="ARBA00023145"/>
    </source>
</evidence>
<evidence type="ECO:0000313" key="4">
    <source>
        <dbReference type="EMBL" id="KAJ5115714.1"/>
    </source>
</evidence>
<keyword evidence="1" id="KW-0732">Signal</keyword>
<evidence type="ECO:0000256" key="1">
    <source>
        <dbReference type="ARBA" id="ARBA00022729"/>
    </source>
</evidence>
<protein>
    <submittedName>
        <fullName evidence="4">Subtilisin-like protein</fullName>
    </submittedName>
</protein>
<dbReference type="Pfam" id="PF00082">
    <property type="entry name" value="Peptidase_S8"/>
    <property type="match status" value="1"/>
</dbReference>
<keyword evidence="5" id="KW-1185">Reference proteome</keyword>
<feature type="domain" description="Peptidase S8/S53" evidence="3">
    <location>
        <begin position="9"/>
        <end position="179"/>
    </location>
</feature>
<dbReference type="AlphaFoldDB" id="A0A9W9KRW2"/>
<evidence type="ECO:0000313" key="5">
    <source>
        <dbReference type="Proteomes" id="UP001149165"/>
    </source>
</evidence>
<organism evidence="4 5">
    <name type="scientific">Penicillium angulare</name>
    <dbReference type="NCBI Taxonomy" id="116970"/>
    <lineage>
        <taxon>Eukaryota</taxon>
        <taxon>Fungi</taxon>
        <taxon>Dikarya</taxon>
        <taxon>Ascomycota</taxon>
        <taxon>Pezizomycotina</taxon>
        <taxon>Eurotiomycetes</taxon>
        <taxon>Eurotiomycetidae</taxon>
        <taxon>Eurotiales</taxon>
        <taxon>Aspergillaceae</taxon>
        <taxon>Penicillium</taxon>
    </lineage>
</organism>
<dbReference type="OrthoDB" id="5386278at2759"/>
<keyword evidence="2" id="KW-0865">Zymogen</keyword>
<dbReference type="Proteomes" id="UP001149165">
    <property type="component" value="Unassembled WGS sequence"/>
</dbReference>
<reference evidence="4" key="1">
    <citation type="submission" date="2022-11" db="EMBL/GenBank/DDBJ databases">
        <authorList>
            <person name="Petersen C."/>
        </authorList>
    </citation>
    <scope>NUCLEOTIDE SEQUENCE</scope>
    <source>
        <strain evidence="4">IBT 30069</strain>
    </source>
</reference>
<dbReference type="InterPro" id="IPR036852">
    <property type="entry name" value="Peptidase_S8/S53_dom_sf"/>
</dbReference>
<evidence type="ECO:0000259" key="3">
    <source>
        <dbReference type="Pfam" id="PF00082"/>
    </source>
</evidence>
<dbReference type="GO" id="GO:0006508">
    <property type="term" value="P:proteolysis"/>
    <property type="evidence" value="ECO:0007669"/>
    <property type="project" value="InterPro"/>
</dbReference>
<dbReference type="EMBL" id="JAPQKH010000001">
    <property type="protein sequence ID" value="KAJ5115714.1"/>
    <property type="molecule type" value="Genomic_DNA"/>
</dbReference>
<dbReference type="Gene3D" id="3.40.50.200">
    <property type="entry name" value="Peptidase S8/S53 domain"/>
    <property type="match status" value="1"/>
</dbReference>
<proteinExistence type="predicted"/>
<reference evidence="4" key="2">
    <citation type="journal article" date="2023" name="IMA Fungus">
        <title>Comparative genomic study of the Penicillium genus elucidates a diverse pangenome and 15 lateral gene transfer events.</title>
        <authorList>
            <person name="Petersen C."/>
            <person name="Sorensen T."/>
            <person name="Nielsen M.R."/>
            <person name="Sondergaard T.E."/>
            <person name="Sorensen J.L."/>
            <person name="Fitzpatrick D.A."/>
            <person name="Frisvad J.C."/>
            <person name="Nielsen K.L."/>
        </authorList>
    </citation>
    <scope>NUCLEOTIDE SEQUENCE</scope>
    <source>
        <strain evidence="4">IBT 30069</strain>
    </source>
</reference>
<comment type="caution">
    <text evidence="4">The sequence shown here is derived from an EMBL/GenBank/DDBJ whole genome shotgun (WGS) entry which is preliminary data.</text>
</comment>
<dbReference type="InterPro" id="IPR000209">
    <property type="entry name" value="Peptidase_S8/S53_dom"/>
</dbReference>